<dbReference type="RefSeq" id="XP_022474261.1">
    <property type="nucleotide sequence ID" value="XM_022619182.1"/>
</dbReference>
<reference evidence="3 4" key="1">
    <citation type="submission" date="2016-09" db="EMBL/GenBank/DDBJ databases">
        <authorList>
            <person name="Capua I."/>
            <person name="De Benedictis P."/>
            <person name="Joannis T."/>
            <person name="Lombin L.H."/>
            <person name="Cattoli G."/>
        </authorList>
    </citation>
    <scope>NUCLEOTIDE SEQUENCE [LARGE SCALE GENOMIC DNA]</scope>
    <source>
        <strain evidence="3 4">IMI 309357</strain>
    </source>
</reference>
<protein>
    <recommendedName>
        <fullName evidence="2">2EXR domain-containing protein</fullName>
    </recommendedName>
</protein>
<gene>
    <name evidence="3" type="ORF">CORC01_07546</name>
</gene>
<dbReference type="InterPro" id="IPR045518">
    <property type="entry name" value="2EXR"/>
</dbReference>
<dbReference type="Pfam" id="PF20150">
    <property type="entry name" value="2EXR"/>
    <property type="match status" value="1"/>
</dbReference>
<feature type="compositionally biased region" description="Acidic residues" evidence="1">
    <location>
        <begin position="634"/>
        <end position="651"/>
    </location>
</feature>
<feature type="domain" description="2EXR" evidence="2">
    <location>
        <begin position="111"/>
        <end position="206"/>
    </location>
</feature>
<dbReference type="PANTHER" id="PTHR35711:SF1">
    <property type="entry name" value="ECTODERMAL, ISOFORM F"/>
    <property type="match status" value="1"/>
</dbReference>
<feature type="compositionally biased region" description="Acidic residues" evidence="1">
    <location>
        <begin position="383"/>
        <end position="414"/>
    </location>
</feature>
<feature type="compositionally biased region" description="Basic and acidic residues" evidence="1">
    <location>
        <begin position="624"/>
        <end position="633"/>
    </location>
</feature>
<feature type="compositionally biased region" description="Acidic residues" evidence="1">
    <location>
        <begin position="582"/>
        <end position="593"/>
    </location>
</feature>
<dbReference type="EMBL" id="MJBS01000061">
    <property type="protein sequence ID" value="OHE97105.1"/>
    <property type="molecule type" value="Genomic_DNA"/>
</dbReference>
<dbReference type="GeneID" id="34560692"/>
<organism evidence="3 4">
    <name type="scientific">Colletotrichum orchidophilum</name>
    <dbReference type="NCBI Taxonomy" id="1209926"/>
    <lineage>
        <taxon>Eukaryota</taxon>
        <taxon>Fungi</taxon>
        <taxon>Dikarya</taxon>
        <taxon>Ascomycota</taxon>
        <taxon>Pezizomycotina</taxon>
        <taxon>Sordariomycetes</taxon>
        <taxon>Hypocreomycetidae</taxon>
        <taxon>Glomerellales</taxon>
        <taxon>Glomerellaceae</taxon>
        <taxon>Colletotrichum</taxon>
    </lineage>
</organism>
<dbReference type="PANTHER" id="PTHR35711">
    <property type="entry name" value="EXPRESSED PROTEIN"/>
    <property type="match status" value="1"/>
</dbReference>
<feature type="compositionally biased region" description="Acidic residues" evidence="1">
    <location>
        <begin position="675"/>
        <end position="704"/>
    </location>
</feature>
<dbReference type="AlphaFoldDB" id="A0A1G4B758"/>
<keyword evidence="4" id="KW-1185">Reference proteome</keyword>
<accession>A0A1G4B758</accession>
<evidence type="ECO:0000256" key="1">
    <source>
        <dbReference type="SAM" id="MobiDB-lite"/>
    </source>
</evidence>
<evidence type="ECO:0000313" key="3">
    <source>
        <dbReference type="EMBL" id="OHE97105.1"/>
    </source>
</evidence>
<evidence type="ECO:0000259" key="2">
    <source>
        <dbReference type="Pfam" id="PF20150"/>
    </source>
</evidence>
<proteinExistence type="predicted"/>
<feature type="compositionally biased region" description="Polar residues" evidence="1">
    <location>
        <begin position="18"/>
        <end position="32"/>
    </location>
</feature>
<feature type="compositionally biased region" description="Acidic residues" evidence="1">
    <location>
        <begin position="501"/>
        <end position="514"/>
    </location>
</feature>
<feature type="region of interest" description="Disordered" evidence="1">
    <location>
        <begin position="375"/>
        <end position="726"/>
    </location>
</feature>
<sequence>MSPTYHHFLSRLHFQRNFPPTSEETPSVNMPDSSDESGPDGVGLVQNDASDRESLGSESGTEAGDDNGQGFLDVEASESGNSDSDDSSSDSGSEDASILGEFRRRAPRIFFPEFRRLPIELRHRIWQYFCPDLAPSPRVFSFQVLPNPKQDSIWESATLENQIASVNAMLRVHHESREIALKAFPDTLAIREGRRIVRFNKERDVVHLNGVKRVWSHNASIPGFSENVVNLAMDGSGLDANEIRLLVAFPNLKNLFDFQFHNDRRIPHRLRWCASDQIHSYEIQQLQKDMRVGEDLHFVYCWPDVKQHLEFAQKRLSKDEVWVDIFTELLEMVEENSLYMNPDEVARLEEISYWPMTCFGWDAADRFEAFRAKHGVSDGDGPAADDSEDEDKDGSEDDSEDDSDQNEYESEGIDDGSIHEESADEDEDDLLVDTQQASDDEEGGGGVSDFGGFSPLADEDSTLFDGNGPTHPTAHWSSPEPESGDDQQPRGGRRRRRVASSDEDEESGDEEEAEDSGRSTSRRGPIVLSDEEDEAEDEAEEKPSQSTTRRGRVVLSDDDDEVEEEAEEAPRPAGRRARVLPSDDEDEDDDEGGADIANKEETREGSDSEDEDAGAKKPLSLAEKLARNRRDNPVSEDDEESEEESSESEEEAPPKAMSLAQKLMTHRRRNPVASESEDEDEGSVVGSDDDLEDEEDEDEEDDENGMFMNLADEGESGDEEGNEDEY</sequence>
<dbReference type="STRING" id="1209926.A0A1G4B758"/>
<feature type="compositionally biased region" description="Acidic residues" evidence="1">
    <location>
        <begin position="529"/>
        <end position="540"/>
    </location>
</feature>
<feature type="compositionally biased region" description="Acidic residues" evidence="1">
    <location>
        <begin position="556"/>
        <end position="567"/>
    </location>
</feature>
<evidence type="ECO:0000313" key="4">
    <source>
        <dbReference type="Proteomes" id="UP000176998"/>
    </source>
</evidence>
<comment type="caution">
    <text evidence="3">The sequence shown here is derived from an EMBL/GenBank/DDBJ whole genome shotgun (WGS) entry which is preliminary data.</text>
</comment>
<feature type="compositionally biased region" description="Acidic residues" evidence="1">
    <location>
        <begin position="422"/>
        <end position="431"/>
    </location>
</feature>
<dbReference type="OrthoDB" id="3501032at2759"/>
<feature type="compositionally biased region" description="Acidic residues" evidence="1">
    <location>
        <begin position="712"/>
        <end position="726"/>
    </location>
</feature>
<feature type="compositionally biased region" description="Basic and acidic residues" evidence="1">
    <location>
        <begin position="597"/>
        <end position="606"/>
    </location>
</feature>
<dbReference type="Proteomes" id="UP000176998">
    <property type="component" value="Unassembled WGS sequence"/>
</dbReference>
<name>A0A1G4B758_9PEZI</name>
<feature type="region of interest" description="Disordered" evidence="1">
    <location>
        <begin position="16"/>
        <end position="98"/>
    </location>
</feature>